<dbReference type="eggNOG" id="COG4564">
    <property type="taxonomic scope" value="Bacteria"/>
</dbReference>
<sequence>MKINEKRIIPYLIVVVPLALVLTASFFITTFYIEKVNAYFHKVKEGSIKEHVESKKAKSEIWVEQLNLLFDYKNNRVDEDIKVQLQARVDMAYKSARFIYEKYEGKKANHEIKERIVDALNQMTYNTQKDYIFIADFNGNTILSRSSLLNQKNISAYEDVDGRSIVLEEIQKVRKEGEGFLESNFYTGAGKQIILVKNLDMYDWYIGSSTNVVQKRDALKTSLLGMVKSVPMDSVDFMGLYDDRKPIFLSKKMRTFLGDESLEVISKNLSKEPTWYKDQLDGYYYYSKYYEPLDWYLVYGFEISKMSKKELKKQTELEEILDNELKFIIKASGSIVIFVAILSLLLSRKINQIFSQYQLEVKKRTDELEKLNESLEQRVYDGLRAHRQKDKMLIQQSKMAEMGDMLSMIAHQWRQPLNQMSYLFMNIDSAYEYKELTKEYLDEKLKEGNTLLEFMSVTIDDFRNYFRPDKDKEFVLVSDVVHTSVSLMQKSLEVSGVEVELESYGRDLTHIYKNEFIQVMLNLIKNAKDILVDKKIENPKIIITSRCEKDKLIVEVCDNGGGVDEKIKDKIFDPYFSTKDKQSGTGLGLYMSKMIIEEHLDGKLSVSNSKDGACFKIEI</sequence>
<proteinExistence type="predicted"/>
<dbReference type="Gene3D" id="3.30.565.10">
    <property type="entry name" value="Histidine kinase-like ATPase, C-terminal domain"/>
    <property type="match status" value="1"/>
</dbReference>
<dbReference type="SMART" id="SM00387">
    <property type="entry name" value="HATPase_c"/>
    <property type="match status" value="1"/>
</dbReference>
<reference evidence="15 16" key="1">
    <citation type="journal article" date="2012" name="Proc. Natl. Acad. Sci. U.S.A.">
        <title>Genome and physiology of a model Epsilonproteobacterium responsible for sulfide detoxification in marine oxygen depletion zones.</title>
        <authorList>
            <person name="Grote J."/>
            <person name="Schott T."/>
            <person name="Bruckner C.G."/>
            <person name="Glockner F.O."/>
            <person name="Jost G."/>
            <person name="Teeling H."/>
            <person name="Labrenz M."/>
            <person name="Jurgens K."/>
        </authorList>
    </citation>
    <scope>NUCLEOTIDE SEQUENCE [LARGE SCALE GENOMIC DNA]</scope>
    <source>
        <strain evidence="15 16">GD1</strain>
    </source>
</reference>
<feature type="domain" description="Histidine kinase" evidence="14">
    <location>
        <begin position="408"/>
        <end position="619"/>
    </location>
</feature>
<dbReference type="GO" id="GO:0000155">
    <property type="term" value="F:phosphorelay sensor kinase activity"/>
    <property type="evidence" value="ECO:0007669"/>
    <property type="project" value="InterPro"/>
</dbReference>
<evidence type="ECO:0000256" key="7">
    <source>
        <dbReference type="ARBA" id="ARBA00022741"/>
    </source>
</evidence>
<keyword evidence="10 13" id="KW-1133">Transmembrane helix</keyword>
<dbReference type="InterPro" id="IPR036890">
    <property type="entry name" value="HATPase_C_sf"/>
</dbReference>
<dbReference type="SMART" id="SM01049">
    <property type="entry name" value="Cache_2"/>
    <property type="match status" value="1"/>
</dbReference>
<dbReference type="GO" id="GO:0005886">
    <property type="term" value="C:plasma membrane"/>
    <property type="evidence" value="ECO:0007669"/>
    <property type="project" value="UniProtKB-SubCell"/>
</dbReference>
<keyword evidence="8 15" id="KW-0418">Kinase</keyword>
<accession>H1FVH5</accession>
<dbReference type="PRINTS" id="PR00344">
    <property type="entry name" value="BCTRLSENSOR"/>
</dbReference>
<dbReference type="EC" id="2.7.13.3" evidence="3"/>
<evidence type="ECO:0000256" key="3">
    <source>
        <dbReference type="ARBA" id="ARBA00012438"/>
    </source>
</evidence>
<evidence type="ECO:0000256" key="13">
    <source>
        <dbReference type="SAM" id="Phobius"/>
    </source>
</evidence>
<dbReference type="HOGENOM" id="CLU_000445_133_1_7"/>
<keyword evidence="11" id="KW-0902">Two-component regulatory system</keyword>
<name>B6BID4_SULGG</name>
<dbReference type="SUPFAM" id="SSF47384">
    <property type="entry name" value="Homodimeric domain of signal transducing histidine kinase"/>
    <property type="match status" value="1"/>
</dbReference>
<comment type="caution">
    <text evidence="15">The sequence shown here is derived from an EMBL/GenBank/DDBJ whole genome shotgun (WGS) entry which is preliminary data.</text>
</comment>
<dbReference type="Proteomes" id="UP000006431">
    <property type="component" value="Unassembled WGS sequence"/>
</dbReference>
<dbReference type="PANTHER" id="PTHR43065:SF46">
    <property type="entry name" value="C4-DICARBOXYLATE TRANSPORT SENSOR PROTEIN DCTB"/>
    <property type="match status" value="1"/>
</dbReference>
<dbReference type="PROSITE" id="PS50109">
    <property type="entry name" value="HIS_KIN"/>
    <property type="match status" value="1"/>
</dbReference>
<evidence type="ECO:0000256" key="12">
    <source>
        <dbReference type="ARBA" id="ARBA00023136"/>
    </source>
</evidence>
<dbReference type="InterPro" id="IPR003594">
    <property type="entry name" value="HATPase_dom"/>
</dbReference>
<dbReference type="RefSeq" id="WP_008336331.1">
    <property type="nucleotide sequence ID" value="NZ_AFRZ01000001.1"/>
</dbReference>
<evidence type="ECO:0000256" key="10">
    <source>
        <dbReference type="ARBA" id="ARBA00022989"/>
    </source>
</evidence>
<keyword evidence="5" id="KW-0808">Transferase</keyword>
<dbReference type="InterPro" id="IPR004358">
    <property type="entry name" value="Sig_transdc_His_kin-like_C"/>
</dbReference>
<dbReference type="Pfam" id="PF08269">
    <property type="entry name" value="dCache_2"/>
    <property type="match status" value="1"/>
</dbReference>
<dbReference type="STRING" id="929558.SMGD1_1765"/>
<evidence type="ECO:0000256" key="11">
    <source>
        <dbReference type="ARBA" id="ARBA00023012"/>
    </source>
</evidence>
<dbReference type="AlphaFoldDB" id="B6BID4"/>
<evidence type="ECO:0000256" key="6">
    <source>
        <dbReference type="ARBA" id="ARBA00022692"/>
    </source>
</evidence>
<dbReference type="Gene3D" id="1.10.287.130">
    <property type="match status" value="1"/>
</dbReference>
<evidence type="ECO:0000313" key="16">
    <source>
        <dbReference type="Proteomes" id="UP000006431"/>
    </source>
</evidence>
<accession>B6BID4</accession>
<dbReference type="InterPro" id="IPR004010">
    <property type="entry name" value="Double_Cache_2"/>
</dbReference>
<keyword evidence="16" id="KW-1185">Reference proteome</keyword>
<dbReference type="InterPro" id="IPR005467">
    <property type="entry name" value="His_kinase_dom"/>
</dbReference>
<dbReference type="PANTHER" id="PTHR43065">
    <property type="entry name" value="SENSOR HISTIDINE KINASE"/>
    <property type="match status" value="1"/>
</dbReference>
<feature type="transmembrane region" description="Helical" evidence="13">
    <location>
        <begin position="12"/>
        <end position="33"/>
    </location>
</feature>
<protein>
    <recommendedName>
        <fullName evidence="3">histidine kinase</fullName>
        <ecNumber evidence="3">2.7.13.3</ecNumber>
    </recommendedName>
</protein>
<gene>
    <name evidence="15" type="ORF">SMGD1_1765</name>
</gene>
<dbReference type="InterPro" id="IPR033480">
    <property type="entry name" value="sCache_2"/>
</dbReference>
<evidence type="ECO:0000313" key="15">
    <source>
        <dbReference type="EMBL" id="EHP30288.1"/>
    </source>
</evidence>
<keyword evidence="6 13" id="KW-0812">Transmembrane</keyword>
<evidence type="ECO:0000256" key="2">
    <source>
        <dbReference type="ARBA" id="ARBA00004651"/>
    </source>
</evidence>
<comment type="catalytic activity">
    <reaction evidence="1">
        <text>ATP + protein L-histidine = ADP + protein N-phospho-L-histidine.</text>
        <dbReference type="EC" id="2.7.13.3"/>
    </reaction>
</comment>
<evidence type="ECO:0000256" key="9">
    <source>
        <dbReference type="ARBA" id="ARBA00022840"/>
    </source>
</evidence>
<evidence type="ECO:0000259" key="14">
    <source>
        <dbReference type="PROSITE" id="PS50109"/>
    </source>
</evidence>
<keyword evidence="7" id="KW-0547">Nucleotide-binding</keyword>
<dbReference type="EMBL" id="AFRZ01000001">
    <property type="protein sequence ID" value="EHP30288.1"/>
    <property type="molecule type" value="Genomic_DNA"/>
</dbReference>
<dbReference type="Gene3D" id="3.30.450.20">
    <property type="entry name" value="PAS domain"/>
    <property type="match status" value="1"/>
</dbReference>
<dbReference type="SUPFAM" id="SSF55874">
    <property type="entry name" value="ATPase domain of HSP90 chaperone/DNA topoisomerase II/histidine kinase"/>
    <property type="match status" value="1"/>
</dbReference>
<evidence type="ECO:0000256" key="1">
    <source>
        <dbReference type="ARBA" id="ARBA00000085"/>
    </source>
</evidence>
<organism evidence="15 16">
    <name type="scientific">Sulfurimonas gotlandica (strain DSM 19862 / JCM 16533 / GD1)</name>
    <dbReference type="NCBI Taxonomy" id="929558"/>
    <lineage>
        <taxon>Bacteria</taxon>
        <taxon>Pseudomonadati</taxon>
        <taxon>Campylobacterota</taxon>
        <taxon>Epsilonproteobacteria</taxon>
        <taxon>Campylobacterales</taxon>
        <taxon>Sulfurimonadaceae</taxon>
        <taxon>Sulfurimonas</taxon>
    </lineage>
</organism>
<evidence type="ECO:0000256" key="8">
    <source>
        <dbReference type="ARBA" id="ARBA00022777"/>
    </source>
</evidence>
<dbReference type="GO" id="GO:0005524">
    <property type="term" value="F:ATP binding"/>
    <property type="evidence" value="ECO:0007669"/>
    <property type="project" value="UniProtKB-KW"/>
</dbReference>
<dbReference type="OrthoDB" id="5348736at2"/>
<dbReference type="eggNOG" id="COG4191">
    <property type="taxonomic scope" value="Bacteria"/>
</dbReference>
<evidence type="ECO:0000256" key="4">
    <source>
        <dbReference type="ARBA" id="ARBA00022475"/>
    </source>
</evidence>
<dbReference type="InterPro" id="IPR036097">
    <property type="entry name" value="HisK_dim/P_sf"/>
</dbReference>
<keyword evidence="4" id="KW-1003">Cell membrane</keyword>
<comment type="subcellular location">
    <subcellularLocation>
        <location evidence="2">Cell membrane</location>
        <topology evidence="2">Multi-pass membrane protein</topology>
    </subcellularLocation>
</comment>
<keyword evidence="12 13" id="KW-0472">Membrane</keyword>
<dbReference type="Pfam" id="PF02518">
    <property type="entry name" value="HATPase_c"/>
    <property type="match status" value="1"/>
</dbReference>
<evidence type="ECO:0000256" key="5">
    <source>
        <dbReference type="ARBA" id="ARBA00022679"/>
    </source>
</evidence>
<keyword evidence="9" id="KW-0067">ATP-binding</keyword>
<dbReference type="PATRIC" id="fig|929558.5.peg.1759"/>